<organism evidence="2 3">
    <name type="scientific">Planctopirus ephydatiae</name>
    <dbReference type="NCBI Taxonomy" id="2528019"/>
    <lineage>
        <taxon>Bacteria</taxon>
        <taxon>Pseudomonadati</taxon>
        <taxon>Planctomycetota</taxon>
        <taxon>Planctomycetia</taxon>
        <taxon>Planctomycetales</taxon>
        <taxon>Planctomycetaceae</taxon>
        <taxon>Planctopirus</taxon>
    </lineage>
</organism>
<dbReference type="EMBL" id="CP036299">
    <property type="protein sequence ID" value="QDV31886.1"/>
    <property type="molecule type" value="Genomic_DNA"/>
</dbReference>
<dbReference type="OrthoDB" id="177652at2"/>
<name>A0A518GTH2_9PLAN</name>
<dbReference type="KEGG" id="peh:Spb1_38320"/>
<dbReference type="AlphaFoldDB" id="A0A518GTH2"/>
<evidence type="ECO:0000256" key="1">
    <source>
        <dbReference type="SAM" id="SignalP"/>
    </source>
</evidence>
<dbReference type="Proteomes" id="UP000315349">
    <property type="component" value="Chromosome"/>
</dbReference>
<evidence type="ECO:0000313" key="3">
    <source>
        <dbReference type="Proteomes" id="UP000315349"/>
    </source>
</evidence>
<reference evidence="2 3" key="1">
    <citation type="submission" date="2019-02" db="EMBL/GenBank/DDBJ databases">
        <title>Deep-cultivation of Planctomycetes and their phenomic and genomic characterization uncovers novel biology.</title>
        <authorList>
            <person name="Wiegand S."/>
            <person name="Jogler M."/>
            <person name="Boedeker C."/>
            <person name="Pinto D."/>
            <person name="Vollmers J."/>
            <person name="Rivas-Marin E."/>
            <person name="Kohn T."/>
            <person name="Peeters S.H."/>
            <person name="Heuer A."/>
            <person name="Rast P."/>
            <person name="Oberbeckmann S."/>
            <person name="Bunk B."/>
            <person name="Jeske O."/>
            <person name="Meyerdierks A."/>
            <person name="Storesund J.E."/>
            <person name="Kallscheuer N."/>
            <person name="Luecker S."/>
            <person name="Lage O.M."/>
            <person name="Pohl T."/>
            <person name="Merkel B.J."/>
            <person name="Hornburger P."/>
            <person name="Mueller R.-W."/>
            <person name="Bruemmer F."/>
            <person name="Labrenz M."/>
            <person name="Spormann A.M."/>
            <person name="Op den Camp H."/>
            <person name="Overmann J."/>
            <person name="Amann R."/>
            <person name="Jetten M.S.M."/>
            <person name="Mascher T."/>
            <person name="Medema M.H."/>
            <person name="Devos D.P."/>
            <person name="Kaster A.-K."/>
            <person name="Ovreas L."/>
            <person name="Rohde M."/>
            <person name="Galperin M.Y."/>
            <person name="Jogler C."/>
        </authorList>
    </citation>
    <scope>NUCLEOTIDE SEQUENCE [LARGE SCALE GENOMIC DNA]</scope>
    <source>
        <strain evidence="2 3">Spb1</strain>
    </source>
</reference>
<accession>A0A518GTH2</accession>
<keyword evidence="3" id="KW-1185">Reference proteome</keyword>
<gene>
    <name evidence="2" type="ORF">Spb1_38320</name>
</gene>
<evidence type="ECO:0000313" key="2">
    <source>
        <dbReference type="EMBL" id="QDV31886.1"/>
    </source>
</evidence>
<feature type="signal peptide" evidence="1">
    <location>
        <begin position="1"/>
        <end position="22"/>
    </location>
</feature>
<proteinExistence type="predicted"/>
<protein>
    <recommendedName>
        <fullName evidence="4">3-keto-disaccharide hydrolase domain-containing protein</fullName>
    </recommendedName>
</protein>
<evidence type="ECO:0008006" key="4">
    <source>
        <dbReference type="Google" id="ProtNLM"/>
    </source>
</evidence>
<sequence precursor="true">MIRCLTLLFLAGLVLGNASLSAAGKTLLVEAESFDDLGGWSLDTQFINEMGSPYLLTHGTGRPVADASTKIKIEEASEPWVFLQRIGVKILPYNVIETCTDS</sequence>
<dbReference type="RefSeq" id="WP_145303502.1">
    <property type="nucleotide sequence ID" value="NZ_CP036299.1"/>
</dbReference>
<keyword evidence="1" id="KW-0732">Signal</keyword>
<feature type="chain" id="PRO_5022118397" description="3-keto-disaccharide hydrolase domain-containing protein" evidence="1">
    <location>
        <begin position="23"/>
        <end position="102"/>
    </location>
</feature>